<accession>A0ACC2RNC8</accession>
<organism evidence="1 2">
    <name type="scientific">Entomophthora muscae</name>
    <dbReference type="NCBI Taxonomy" id="34485"/>
    <lineage>
        <taxon>Eukaryota</taxon>
        <taxon>Fungi</taxon>
        <taxon>Fungi incertae sedis</taxon>
        <taxon>Zoopagomycota</taxon>
        <taxon>Entomophthoromycotina</taxon>
        <taxon>Entomophthoromycetes</taxon>
        <taxon>Entomophthorales</taxon>
        <taxon>Entomophthoraceae</taxon>
        <taxon>Entomophthora</taxon>
    </lineage>
</organism>
<reference evidence="1" key="1">
    <citation type="submission" date="2022-04" db="EMBL/GenBank/DDBJ databases">
        <title>Genome of the entomopathogenic fungus Entomophthora muscae.</title>
        <authorList>
            <person name="Elya C."/>
            <person name="Lovett B.R."/>
            <person name="Lee E."/>
            <person name="Macias A.M."/>
            <person name="Hajek A.E."/>
            <person name="De Bivort B.L."/>
            <person name="Kasson M.T."/>
            <person name="De Fine Licht H.H."/>
            <person name="Stajich J.E."/>
        </authorList>
    </citation>
    <scope>NUCLEOTIDE SEQUENCE</scope>
    <source>
        <strain evidence="1">Berkeley</strain>
    </source>
</reference>
<protein>
    <submittedName>
        <fullName evidence="1">Uncharacterized protein</fullName>
    </submittedName>
</protein>
<name>A0ACC2RNC8_9FUNG</name>
<sequence>MTGTIVEYITAYKDLYDCTPNTINFDEPGPCLDFYNGLSTHIRHQFDMTCCVSVQSVGIQI</sequence>
<evidence type="ECO:0000313" key="2">
    <source>
        <dbReference type="Proteomes" id="UP001165960"/>
    </source>
</evidence>
<keyword evidence="2" id="KW-1185">Reference proteome</keyword>
<dbReference type="Proteomes" id="UP001165960">
    <property type="component" value="Unassembled WGS sequence"/>
</dbReference>
<dbReference type="EMBL" id="QTSX02007108">
    <property type="protein sequence ID" value="KAJ9051552.1"/>
    <property type="molecule type" value="Genomic_DNA"/>
</dbReference>
<comment type="caution">
    <text evidence="1">The sequence shown here is derived from an EMBL/GenBank/DDBJ whole genome shotgun (WGS) entry which is preliminary data.</text>
</comment>
<evidence type="ECO:0000313" key="1">
    <source>
        <dbReference type="EMBL" id="KAJ9051552.1"/>
    </source>
</evidence>
<proteinExistence type="predicted"/>
<gene>
    <name evidence="1" type="ORF">DSO57_1003491</name>
</gene>